<keyword evidence="9" id="KW-0443">Lipid metabolism</keyword>
<evidence type="ECO:0000256" key="15">
    <source>
        <dbReference type="ARBA" id="ARBA00053195"/>
    </source>
</evidence>
<keyword evidence="11" id="KW-0472">Membrane</keyword>
<dbReference type="PANTHER" id="PTHR22589:SF60">
    <property type="entry name" value="O-PALMITOYLTRANSFERASE II, PUTATIVE-RELATED"/>
    <property type="match status" value="1"/>
</dbReference>
<evidence type="ECO:0000256" key="16">
    <source>
        <dbReference type="ARBA" id="ARBA00073438"/>
    </source>
</evidence>
<dbReference type="GO" id="GO:0005777">
    <property type="term" value="C:peroxisome"/>
    <property type="evidence" value="ECO:0007669"/>
    <property type="project" value="UniProtKB-SubCell"/>
</dbReference>
<evidence type="ECO:0000313" key="19">
    <source>
        <dbReference type="EMBL" id="RHW73610.1"/>
    </source>
</evidence>
<keyword evidence="4" id="KW-0813">Transport</keyword>
<keyword evidence="7" id="KW-0276">Fatty acid metabolism</keyword>
<keyword evidence="13" id="KW-0012">Acyltransferase</keyword>
<evidence type="ECO:0000256" key="2">
    <source>
        <dbReference type="ARBA" id="ARBA00004443"/>
    </source>
</evidence>
<evidence type="ECO:0000256" key="12">
    <source>
        <dbReference type="ARBA" id="ARBA00023140"/>
    </source>
</evidence>
<evidence type="ECO:0000256" key="6">
    <source>
        <dbReference type="ARBA" id="ARBA00022792"/>
    </source>
</evidence>
<evidence type="ECO:0000256" key="7">
    <source>
        <dbReference type="ARBA" id="ARBA00022832"/>
    </source>
</evidence>
<evidence type="ECO:0000256" key="8">
    <source>
        <dbReference type="ARBA" id="ARBA00022946"/>
    </source>
</evidence>
<dbReference type="AlphaFoldDB" id="A0A3L6LGI2"/>
<keyword evidence="10" id="KW-0496">Mitochondrion</keyword>
<sequence>MKRIPVKDLAVNVLKLPRLPIPTLEATAERYRASIWPLKSAEMVKNHLQKFDTFLTSSAGGLQAALVEADTAAAASGVYPYSYIEALWEDMYLSNREPVLVNVNPAITTKKLKNAGDTQAAVGAAVVHSIARWVYNAVNKGVEVFDETRDVSPLLRQFGASVIPGEKKDTFHTTPMEKLRHIIVLHDGHPYAVRVFDDKQVPLDRAVVQKSIEYVLSITPDADNTTPVSVLTAGNRQTWAGAYAELVKTPENAENLKKIQEGIVVVCLDTESWGGDGKLVDGASLHGNNTEFENRWYDKHQIIVSADGRVAFNFEHSGSDGVQWLRWISDIISDVEGGDGSSVSTSATSLDPAKVGTLVQPLTLTFGKTFAAHIRAARAGALELIAGTALEDVTIPYGKTQLKQLGVSPDAFVQMCLQVAHHKCRNKLAPTYEAASTGRFFHGRTETIRSATREMQLVAEAVNRMTKANAASDEEGSTTHVASVEEQVALLKAAAERHVRLAKAAANGEGIDRHLTALKRLAVERNDAAALAFFNDETYTSCSTWRLSTSNLTAPWVERFMFGPVTANGYGVGYTIDGTEVRLTVSAFTRSPSTDAGDMKLAVSEAASNVYGLLKAGTKLK</sequence>
<comment type="subcellular location">
    <subcellularLocation>
        <location evidence="2">Mitochondrion inner membrane</location>
        <topology evidence="2">Peripheral membrane protein</topology>
        <orientation evidence="2">Matrix side</orientation>
    </subcellularLocation>
    <subcellularLocation>
        <location evidence="1">Peroxisome</location>
    </subcellularLocation>
</comment>
<comment type="caution">
    <text evidence="19">The sequence shown here is derived from an EMBL/GenBank/DDBJ whole genome shotgun (WGS) entry which is preliminary data.</text>
</comment>
<evidence type="ECO:0000256" key="1">
    <source>
        <dbReference type="ARBA" id="ARBA00004275"/>
    </source>
</evidence>
<protein>
    <recommendedName>
        <fullName evidence="16">Carnitine O-acetyltransferase, mitochondrial</fullName>
    </recommendedName>
</protein>
<gene>
    <name evidence="19" type="primary">CPT II</name>
    <name evidence="19" type="ORF">DPX39_030038300</name>
</gene>
<name>A0A3L6LGI2_9TRYP</name>
<dbReference type="FunFam" id="3.30.559.70:FF:000007">
    <property type="entry name" value="Carnitine O-acetyltransferase, mitochondrial"/>
    <property type="match status" value="1"/>
</dbReference>
<dbReference type="InterPro" id="IPR039551">
    <property type="entry name" value="Cho/carn_acyl_trans"/>
</dbReference>
<evidence type="ECO:0000256" key="14">
    <source>
        <dbReference type="ARBA" id="ARBA00052702"/>
    </source>
</evidence>
<dbReference type="Pfam" id="PF00755">
    <property type="entry name" value="Carn_acyltransf"/>
    <property type="match status" value="1"/>
</dbReference>
<proteinExistence type="inferred from homology"/>
<evidence type="ECO:0000256" key="3">
    <source>
        <dbReference type="ARBA" id="ARBA00005232"/>
    </source>
</evidence>
<evidence type="ECO:0000256" key="11">
    <source>
        <dbReference type="ARBA" id="ARBA00023136"/>
    </source>
</evidence>
<dbReference type="InterPro" id="IPR042231">
    <property type="entry name" value="Cho/carn_acyl_trans_2"/>
</dbReference>
<dbReference type="InterPro" id="IPR000542">
    <property type="entry name" value="Carn_acyl_trans"/>
</dbReference>
<organism evidence="19 20">
    <name type="scientific">Trypanosoma brucei equiperdum</name>
    <dbReference type="NCBI Taxonomy" id="630700"/>
    <lineage>
        <taxon>Eukaryota</taxon>
        <taxon>Discoba</taxon>
        <taxon>Euglenozoa</taxon>
        <taxon>Kinetoplastea</taxon>
        <taxon>Metakinetoplastina</taxon>
        <taxon>Trypanosomatida</taxon>
        <taxon>Trypanosomatidae</taxon>
        <taxon>Trypanosoma</taxon>
    </lineage>
</organism>
<evidence type="ECO:0000313" key="20">
    <source>
        <dbReference type="Proteomes" id="UP000266743"/>
    </source>
</evidence>
<feature type="active site" description="Proton acceptor" evidence="17">
    <location>
        <position position="316"/>
    </location>
</feature>
<evidence type="ECO:0000259" key="18">
    <source>
        <dbReference type="Pfam" id="PF00755"/>
    </source>
</evidence>
<dbReference type="PANTHER" id="PTHR22589">
    <property type="entry name" value="CARNITINE O-ACYLTRANSFERASE"/>
    <property type="match status" value="1"/>
</dbReference>
<dbReference type="Gene3D" id="3.30.559.10">
    <property type="entry name" value="Chloramphenicol acetyltransferase-like domain"/>
    <property type="match status" value="1"/>
</dbReference>
<comment type="function">
    <text evidence="15">Carnitine acetylase is specific for short chain fatty acids. Carnitine acetylase seems to affect the flux through the pyruvate dehydrogenase complex. It may be involved as well in the transport of acetyl-CoA into mitochondria.</text>
</comment>
<comment type="catalytic activity">
    <reaction evidence="14">
        <text>(R)-carnitine + acetyl-CoA = O-acetyl-(R)-carnitine + CoA</text>
        <dbReference type="Rhea" id="RHEA:21136"/>
        <dbReference type="ChEBI" id="CHEBI:16347"/>
        <dbReference type="ChEBI" id="CHEBI:57287"/>
        <dbReference type="ChEBI" id="CHEBI:57288"/>
        <dbReference type="ChEBI" id="CHEBI:57589"/>
        <dbReference type="EC" id="2.3.1.7"/>
    </reaction>
</comment>
<dbReference type="SUPFAM" id="SSF52777">
    <property type="entry name" value="CoA-dependent acyltransferases"/>
    <property type="match status" value="2"/>
</dbReference>
<evidence type="ECO:0000256" key="13">
    <source>
        <dbReference type="ARBA" id="ARBA00023315"/>
    </source>
</evidence>
<keyword evidence="8" id="KW-0809">Transit peptide</keyword>
<dbReference type="Proteomes" id="UP000266743">
    <property type="component" value="Chromosome 3"/>
</dbReference>
<evidence type="ECO:0000256" key="10">
    <source>
        <dbReference type="ARBA" id="ARBA00023128"/>
    </source>
</evidence>
<dbReference type="GO" id="GO:0005743">
    <property type="term" value="C:mitochondrial inner membrane"/>
    <property type="evidence" value="ECO:0007669"/>
    <property type="project" value="UniProtKB-SubCell"/>
</dbReference>
<dbReference type="GO" id="GO:0006635">
    <property type="term" value="P:fatty acid beta-oxidation"/>
    <property type="evidence" value="ECO:0007669"/>
    <property type="project" value="TreeGrafter"/>
</dbReference>
<accession>A0A3L6LGI2</accession>
<feature type="domain" description="Choline/carnitine acyltransferase" evidence="18">
    <location>
        <begin position="19"/>
        <end position="602"/>
    </location>
</feature>
<keyword evidence="6" id="KW-0999">Mitochondrion inner membrane</keyword>
<dbReference type="InterPro" id="IPR023213">
    <property type="entry name" value="CAT-like_dom_sf"/>
</dbReference>
<dbReference type="GO" id="GO:0004092">
    <property type="term" value="F:carnitine O-acetyltransferase activity"/>
    <property type="evidence" value="ECO:0007669"/>
    <property type="project" value="UniProtKB-EC"/>
</dbReference>
<evidence type="ECO:0000256" key="17">
    <source>
        <dbReference type="PIRSR" id="PIRSR600542-1"/>
    </source>
</evidence>
<evidence type="ECO:0000256" key="9">
    <source>
        <dbReference type="ARBA" id="ARBA00023098"/>
    </source>
</evidence>
<dbReference type="GO" id="GO:0004095">
    <property type="term" value="F:carnitine O-palmitoyltransferase activity"/>
    <property type="evidence" value="ECO:0007669"/>
    <property type="project" value="TreeGrafter"/>
</dbReference>
<evidence type="ECO:0000256" key="4">
    <source>
        <dbReference type="ARBA" id="ARBA00022448"/>
    </source>
</evidence>
<comment type="similarity">
    <text evidence="3">Belongs to the carnitine/choline acetyltransferase family.</text>
</comment>
<reference evidence="19 20" key="1">
    <citation type="submission" date="2018-09" db="EMBL/GenBank/DDBJ databases">
        <title>whole genome sequence of T. equiperdum IVM-t1 strain.</title>
        <authorList>
            <person name="Suganuma K."/>
        </authorList>
    </citation>
    <scope>NUCLEOTIDE SEQUENCE [LARGE SCALE GENOMIC DNA]</scope>
    <source>
        <strain evidence="19 20">IVM-t1</strain>
    </source>
</reference>
<dbReference type="Gene3D" id="3.30.559.70">
    <property type="entry name" value="Choline/Carnitine o-acyltransferase, domain 2"/>
    <property type="match status" value="1"/>
</dbReference>
<dbReference type="EMBL" id="QSBY01000003">
    <property type="protein sequence ID" value="RHW73610.1"/>
    <property type="molecule type" value="Genomic_DNA"/>
</dbReference>
<keyword evidence="12" id="KW-0576">Peroxisome</keyword>
<dbReference type="PROSITE" id="PS00439">
    <property type="entry name" value="ACYLTRANSF_C_1"/>
    <property type="match status" value="1"/>
</dbReference>
<keyword evidence="5 19" id="KW-0808">Transferase</keyword>
<evidence type="ECO:0000256" key="5">
    <source>
        <dbReference type="ARBA" id="ARBA00022679"/>
    </source>
</evidence>